<dbReference type="Pfam" id="PF02321">
    <property type="entry name" value="OEP"/>
    <property type="match status" value="2"/>
</dbReference>
<sequence>MQPPPPRSFHRSARRVLLTLLLAPATALAQSAEPAPAAPPAAQAPTAPVSGAAITLDQALAALPGSVAYQRVQLALASAQAQYDAARAAGGLTAGVSGNGSYSSAGTTAQDGSASSATTLSATATLSAPLLPWSNAALGLQQATRSLATARANFAQGVAGLRVSVYQAYAKGVAAQQNLEIATRSLQLAERTLAQQQAAQALNNATAATVQGAQASVLSAQTTQRQAQADLDSARRALGNLTARDLSGATFEATGSDVPALPTLEQALAAARTFSPDLQAAQAALQAAQSTLAQAQRDRAIPAATLTAGYGAASKLTASLNVQSGVGSLSYSQPLLGGASGSGSSAASFTLGLNASFNVLDPGADAQIRSDQVAVQSAQAAVLAQQQTVEQTLRDTYSSAQIAQQAIRDREAALTQTTTALNTAQARLQAGTGTETELQQAQLAQLQAQRDLIAARFTALAAAAQLSALTGP</sequence>
<dbReference type="GO" id="GO:0015562">
    <property type="term" value="F:efflux transmembrane transporter activity"/>
    <property type="evidence" value="ECO:0007669"/>
    <property type="project" value="InterPro"/>
</dbReference>
<feature type="signal peptide" evidence="8">
    <location>
        <begin position="1"/>
        <end position="29"/>
    </location>
</feature>
<dbReference type="RefSeq" id="WP_350244820.1">
    <property type="nucleotide sequence ID" value="NZ_CP158299.1"/>
</dbReference>
<evidence type="ECO:0000256" key="2">
    <source>
        <dbReference type="ARBA" id="ARBA00007613"/>
    </source>
</evidence>
<keyword evidence="6" id="KW-0472">Membrane</keyword>
<dbReference type="GO" id="GO:0015288">
    <property type="term" value="F:porin activity"/>
    <property type="evidence" value="ECO:0007669"/>
    <property type="project" value="TreeGrafter"/>
</dbReference>
<evidence type="ECO:0000313" key="9">
    <source>
        <dbReference type="EMBL" id="XBV86742.1"/>
    </source>
</evidence>
<dbReference type="EMBL" id="CP158299">
    <property type="protein sequence ID" value="XBV86742.1"/>
    <property type="molecule type" value="Genomic_DNA"/>
</dbReference>
<reference evidence="9" key="1">
    <citation type="submission" date="2024-06" db="EMBL/GenBank/DDBJ databases">
        <title>Draft Genome Sequence of Deinococcus sonorensis Type Strain KR-87, a Biofilm Producing Representative of the Genus Deinococcus.</title>
        <authorList>
            <person name="Boren L.S."/>
            <person name="Grosso R.A."/>
            <person name="Hugenberg-Cox A.N."/>
            <person name="Hill J.T.E."/>
            <person name="Albert C.M."/>
            <person name="Tuohy J.M."/>
        </authorList>
    </citation>
    <scope>NUCLEOTIDE SEQUENCE</scope>
    <source>
        <strain evidence="9">KR-87</strain>
    </source>
</reference>
<gene>
    <name evidence="9" type="ORF">ABOD76_10650</name>
</gene>
<dbReference type="GO" id="GO:1990281">
    <property type="term" value="C:efflux pump complex"/>
    <property type="evidence" value="ECO:0007669"/>
    <property type="project" value="TreeGrafter"/>
</dbReference>
<comment type="similarity">
    <text evidence="2">Belongs to the outer membrane factor (OMF) (TC 1.B.17) family.</text>
</comment>
<evidence type="ECO:0000256" key="3">
    <source>
        <dbReference type="ARBA" id="ARBA00022448"/>
    </source>
</evidence>
<evidence type="ECO:0000256" key="5">
    <source>
        <dbReference type="ARBA" id="ARBA00022692"/>
    </source>
</evidence>
<name>A0AAU7UD88_9DEIO</name>
<evidence type="ECO:0000256" key="6">
    <source>
        <dbReference type="ARBA" id="ARBA00023136"/>
    </source>
</evidence>
<keyword evidence="8" id="KW-0732">Signal</keyword>
<feature type="chain" id="PRO_5043336045" evidence="8">
    <location>
        <begin position="30"/>
        <end position="472"/>
    </location>
</feature>
<keyword evidence="7" id="KW-0998">Cell outer membrane</keyword>
<evidence type="ECO:0000256" key="7">
    <source>
        <dbReference type="ARBA" id="ARBA00023237"/>
    </source>
</evidence>
<dbReference type="PANTHER" id="PTHR30026">
    <property type="entry name" value="OUTER MEMBRANE PROTEIN TOLC"/>
    <property type="match status" value="1"/>
</dbReference>
<keyword evidence="3" id="KW-0813">Transport</keyword>
<proteinExistence type="inferred from homology"/>
<protein>
    <submittedName>
        <fullName evidence="9">TolC family protein</fullName>
    </submittedName>
</protein>
<comment type="subcellular location">
    <subcellularLocation>
        <location evidence="1">Cell outer membrane</location>
    </subcellularLocation>
</comment>
<keyword evidence="5" id="KW-0812">Transmembrane</keyword>
<dbReference type="Gene3D" id="1.20.1600.10">
    <property type="entry name" value="Outer membrane efflux proteins (OEP)"/>
    <property type="match status" value="1"/>
</dbReference>
<evidence type="ECO:0000256" key="8">
    <source>
        <dbReference type="SAM" id="SignalP"/>
    </source>
</evidence>
<dbReference type="KEGG" id="dsc:ABOD76_10650"/>
<evidence type="ECO:0000256" key="4">
    <source>
        <dbReference type="ARBA" id="ARBA00022452"/>
    </source>
</evidence>
<dbReference type="GO" id="GO:0009279">
    <property type="term" value="C:cell outer membrane"/>
    <property type="evidence" value="ECO:0007669"/>
    <property type="project" value="UniProtKB-SubCell"/>
</dbReference>
<organism evidence="9">
    <name type="scientific">Deinococcus sonorensis KR-87</name>
    <dbReference type="NCBI Taxonomy" id="694439"/>
    <lineage>
        <taxon>Bacteria</taxon>
        <taxon>Thermotogati</taxon>
        <taxon>Deinococcota</taxon>
        <taxon>Deinococci</taxon>
        <taxon>Deinococcales</taxon>
        <taxon>Deinococcaceae</taxon>
        <taxon>Deinococcus</taxon>
    </lineage>
</organism>
<accession>A0AAU7UD88</accession>
<dbReference type="AlphaFoldDB" id="A0AAU7UD88"/>
<dbReference type="SUPFAM" id="SSF56954">
    <property type="entry name" value="Outer membrane efflux proteins (OEP)"/>
    <property type="match status" value="1"/>
</dbReference>
<dbReference type="InterPro" id="IPR051906">
    <property type="entry name" value="TolC-like"/>
</dbReference>
<evidence type="ECO:0000256" key="1">
    <source>
        <dbReference type="ARBA" id="ARBA00004442"/>
    </source>
</evidence>
<keyword evidence="4" id="KW-1134">Transmembrane beta strand</keyword>
<dbReference type="PANTHER" id="PTHR30026:SF20">
    <property type="entry name" value="OUTER MEMBRANE PROTEIN TOLC"/>
    <property type="match status" value="1"/>
</dbReference>
<dbReference type="InterPro" id="IPR003423">
    <property type="entry name" value="OMP_efflux"/>
</dbReference>